<dbReference type="InterPro" id="IPR003777">
    <property type="entry name" value="XdhC_CoxI"/>
</dbReference>
<sequence>MEKFLEALRGLLADGDGVALATVVARSGSAPRDAGARMLVGRSGRLWGTVGGGLVEHEAELLAMETLRSGTSALREFCLRAEGLERIGMVCGGDVTLAVQYLPGGAAGPLAATDAALRCLRAGGDGWLVSRLSTAEAGDLSFLEKEAAEIRFSALRQQAADEVLFEAEGKPWFAQRLIRSGAVYLFGGGHVARELAPLLARLDFCFMVLDDRAEFAVPADFPGAKGVLCADFGHILDAVAPGSGDYAVVMTRGHLFDLEVQKQLLTTPVGYIGVMGSRKKKEFVFERLREAGFSDRALSRIVTPVGLPLGGETPAEIALSVAAQLVQLRAERKGRVWKREEGENMR</sequence>
<name>A0A0S2W487_9FIRM</name>
<evidence type="ECO:0000313" key="3">
    <source>
        <dbReference type="EMBL" id="ALP94115.1"/>
    </source>
</evidence>
<keyword evidence="5" id="KW-1185">Reference proteome</keyword>
<feature type="domain" description="XdhC- CoxI" evidence="1">
    <location>
        <begin position="12"/>
        <end position="77"/>
    </location>
</feature>
<dbReference type="Gene3D" id="3.40.50.720">
    <property type="entry name" value="NAD(P)-binding Rossmann-like Domain"/>
    <property type="match status" value="1"/>
</dbReference>
<dbReference type="GeneID" id="93229182"/>
<dbReference type="EMBL" id="CP011307">
    <property type="protein sequence ID" value="ALP94115.1"/>
    <property type="molecule type" value="Genomic_DNA"/>
</dbReference>
<gene>
    <name evidence="4" type="ORF">C7373_10249</name>
    <name evidence="3" type="ORF">IB211_01724c</name>
</gene>
<dbReference type="PANTHER" id="PTHR30388">
    <property type="entry name" value="ALDEHYDE OXIDOREDUCTASE MOLYBDENUM COFACTOR ASSEMBLY PROTEIN"/>
    <property type="match status" value="1"/>
</dbReference>
<feature type="domain" description="XdhC Rossmann" evidence="2">
    <location>
        <begin position="183"/>
        <end position="325"/>
    </location>
</feature>
<dbReference type="RefSeq" id="WP_058117756.1">
    <property type="nucleotide sequence ID" value="NZ_CAMREZ010000002.1"/>
</dbReference>
<dbReference type="Pfam" id="PF13478">
    <property type="entry name" value="XdhC_C"/>
    <property type="match status" value="1"/>
</dbReference>
<protein>
    <submittedName>
        <fullName evidence="3">Xanthine and CO dehydrogenases maturation factor, XdhC/CoxF family</fullName>
    </submittedName>
    <submittedName>
        <fullName evidence="4">Xanthine dehydrogenase accessory factor</fullName>
    </submittedName>
</protein>
<proteinExistence type="predicted"/>
<organism evidence="3 5">
    <name type="scientific">Intestinimonas butyriciproducens</name>
    <dbReference type="NCBI Taxonomy" id="1297617"/>
    <lineage>
        <taxon>Bacteria</taxon>
        <taxon>Bacillati</taxon>
        <taxon>Bacillota</taxon>
        <taxon>Clostridia</taxon>
        <taxon>Eubacteriales</taxon>
        <taxon>Intestinimonas</taxon>
    </lineage>
</organism>
<dbReference type="AlphaFoldDB" id="A0A0S2W487"/>
<dbReference type="PATRIC" id="fig|1297617.4.peg.1771"/>
<reference evidence="4 6" key="3">
    <citation type="submission" date="2018-04" db="EMBL/GenBank/DDBJ databases">
        <title>Genomic Encyclopedia of Type Strains, Phase IV (KMG-IV): sequencing the most valuable type-strain genomes for metagenomic binning, comparative biology and taxonomic classification.</title>
        <authorList>
            <person name="Goeker M."/>
        </authorList>
    </citation>
    <scope>NUCLEOTIDE SEQUENCE [LARGE SCALE GENOMIC DNA]</scope>
    <source>
        <strain evidence="4 6">DSM 26588</strain>
    </source>
</reference>
<dbReference type="OrthoDB" id="9773039at2"/>
<reference evidence="3 5" key="1">
    <citation type="journal article" date="2015" name="Nat. Commun.">
        <title>Production of butyrate from lysine and the Amadori product fructoselysine by a human gut commensal.</title>
        <authorList>
            <person name="Bui T.P."/>
            <person name="Ritari J."/>
            <person name="Boeren S."/>
            <person name="de Waard P."/>
            <person name="Plugge C.M."/>
            <person name="de Vos W.M."/>
        </authorList>
    </citation>
    <scope>NUCLEOTIDE SEQUENCE [LARGE SCALE GENOMIC DNA]</scope>
    <source>
        <strain evidence="3 5">AF211</strain>
    </source>
</reference>
<accession>A0A0S2W487</accession>
<dbReference type="STRING" id="1297617.IB211_01724c"/>
<evidence type="ECO:0000313" key="4">
    <source>
        <dbReference type="EMBL" id="PVY59068.1"/>
    </source>
</evidence>
<evidence type="ECO:0000259" key="2">
    <source>
        <dbReference type="Pfam" id="PF13478"/>
    </source>
</evidence>
<evidence type="ECO:0000313" key="6">
    <source>
        <dbReference type="Proteomes" id="UP000245778"/>
    </source>
</evidence>
<dbReference type="InterPro" id="IPR052698">
    <property type="entry name" value="MoCofactor_Util/Proc"/>
</dbReference>
<reference evidence="5" key="2">
    <citation type="submission" date="2015-04" db="EMBL/GenBank/DDBJ databases">
        <title>A butyrogenic pathway from the amino acid lysine in a human gut commensal.</title>
        <authorList>
            <person name="de Vos W.M."/>
            <person name="Bui N.T.P."/>
            <person name="Plugge C.M."/>
            <person name="Ritari J."/>
        </authorList>
    </citation>
    <scope>NUCLEOTIDE SEQUENCE [LARGE SCALE GENOMIC DNA]</scope>
    <source>
        <strain evidence="5">AF211</strain>
    </source>
</reference>
<dbReference type="PANTHER" id="PTHR30388:SF6">
    <property type="entry name" value="XANTHINE DEHYDROGENASE SUBUNIT A-RELATED"/>
    <property type="match status" value="1"/>
</dbReference>
<dbReference type="Proteomes" id="UP000064844">
    <property type="component" value="Chromosome"/>
</dbReference>
<evidence type="ECO:0000313" key="5">
    <source>
        <dbReference type="Proteomes" id="UP000064844"/>
    </source>
</evidence>
<evidence type="ECO:0000259" key="1">
    <source>
        <dbReference type="Pfam" id="PF02625"/>
    </source>
</evidence>
<dbReference type="InterPro" id="IPR027051">
    <property type="entry name" value="XdhC_Rossmann_dom"/>
</dbReference>
<dbReference type="Pfam" id="PF02625">
    <property type="entry name" value="XdhC_CoxI"/>
    <property type="match status" value="1"/>
</dbReference>
<dbReference type="KEGG" id="ibu:IB211_01724c"/>
<dbReference type="EMBL" id="QEKK01000002">
    <property type="protein sequence ID" value="PVY59068.1"/>
    <property type="molecule type" value="Genomic_DNA"/>
</dbReference>
<dbReference type="Proteomes" id="UP000245778">
    <property type="component" value="Unassembled WGS sequence"/>
</dbReference>
<dbReference type="eggNOG" id="COG1975">
    <property type="taxonomic scope" value="Bacteria"/>
</dbReference>